<protein>
    <submittedName>
        <fullName evidence="7">Branched-chain amino acid ABC transporter permease</fullName>
    </submittedName>
</protein>
<dbReference type="CDD" id="cd06581">
    <property type="entry name" value="TM_PBP1_LivM_like"/>
    <property type="match status" value="1"/>
</dbReference>
<evidence type="ECO:0000256" key="4">
    <source>
        <dbReference type="ARBA" id="ARBA00022989"/>
    </source>
</evidence>
<feature type="transmembrane region" description="Helical" evidence="6">
    <location>
        <begin position="31"/>
        <end position="51"/>
    </location>
</feature>
<feature type="transmembrane region" description="Helical" evidence="6">
    <location>
        <begin position="272"/>
        <end position="289"/>
    </location>
</feature>
<feature type="transmembrane region" description="Helical" evidence="6">
    <location>
        <begin position="230"/>
        <end position="252"/>
    </location>
</feature>
<dbReference type="InterPro" id="IPR043428">
    <property type="entry name" value="LivM-like"/>
</dbReference>
<organism evidence="7 8">
    <name type="scientific">Funiculus sociatus GB2-A5</name>
    <dbReference type="NCBI Taxonomy" id="2933946"/>
    <lineage>
        <taxon>Bacteria</taxon>
        <taxon>Bacillati</taxon>
        <taxon>Cyanobacteriota</taxon>
        <taxon>Cyanophyceae</taxon>
        <taxon>Coleofasciculales</taxon>
        <taxon>Coleofasciculaceae</taxon>
        <taxon>Funiculus</taxon>
    </lineage>
</organism>
<evidence type="ECO:0000256" key="1">
    <source>
        <dbReference type="ARBA" id="ARBA00004651"/>
    </source>
</evidence>
<accession>A0ABV0JMK8</accession>
<evidence type="ECO:0000313" key="8">
    <source>
        <dbReference type="Proteomes" id="UP001442494"/>
    </source>
</evidence>
<evidence type="ECO:0000313" key="7">
    <source>
        <dbReference type="EMBL" id="MEP0864664.1"/>
    </source>
</evidence>
<name>A0ABV0JMK8_9CYAN</name>
<evidence type="ECO:0000256" key="6">
    <source>
        <dbReference type="SAM" id="Phobius"/>
    </source>
</evidence>
<feature type="transmembrane region" description="Helical" evidence="6">
    <location>
        <begin position="57"/>
        <end position="77"/>
    </location>
</feature>
<dbReference type="PANTHER" id="PTHR30482:SF10">
    <property type="entry name" value="HIGH-AFFINITY BRANCHED-CHAIN AMINO ACID TRANSPORT PROTEIN BRAE"/>
    <property type="match status" value="1"/>
</dbReference>
<feature type="transmembrane region" description="Helical" evidence="6">
    <location>
        <begin position="186"/>
        <end position="210"/>
    </location>
</feature>
<dbReference type="RefSeq" id="WP_190426902.1">
    <property type="nucleotide sequence ID" value="NZ_JAMPKK010000016.1"/>
</dbReference>
<feature type="transmembrane region" description="Helical" evidence="6">
    <location>
        <begin position="6"/>
        <end position="24"/>
    </location>
</feature>
<feature type="transmembrane region" description="Helical" evidence="6">
    <location>
        <begin position="86"/>
        <end position="103"/>
    </location>
</feature>
<feature type="transmembrane region" description="Helical" evidence="6">
    <location>
        <begin position="137"/>
        <end position="156"/>
    </location>
</feature>
<dbReference type="Pfam" id="PF02653">
    <property type="entry name" value="BPD_transp_2"/>
    <property type="match status" value="1"/>
</dbReference>
<comment type="subcellular location">
    <subcellularLocation>
        <location evidence="1">Cell membrane</location>
        <topology evidence="1">Multi-pass membrane protein</topology>
    </subcellularLocation>
</comment>
<keyword evidence="3 6" id="KW-0812">Transmembrane</keyword>
<sequence>MIGYLIFLVTFTATFALFSLGLNLQWGFTGLINFGHVAFMTVGAYTTVLLSMKGVPLIFAVLIGAAVAALLGLLIGLSTLRLREDYLAIVTIGVAELLRLVALNEEELTFGSFGVQARTSVGRSGYALPLDSLPLDLNIGLMVLSLLVLGLTFWLLERLVRSPWGRVLKAIREDEQIPKALGKNVFWYKLQAFMLGGAIAGVAGSFYAWYLKTVYPTNFEPLITFNAWTIVVLGGAGSNLGTILGAIIFSAYFEATRFILPGLVNLDSARLGALRIMLIGLILMLLMIWRPQGILGKKEELTLGK</sequence>
<keyword evidence="8" id="KW-1185">Reference proteome</keyword>
<dbReference type="PANTHER" id="PTHR30482">
    <property type="entry name" value="HIGH-AFFINITY BRANCHED-CHAIN AMINO ACID TRANSPORT SYSTEM PERMEASE"/>
    <property type="match status" value="1"/>
</dbReference>
<gene>
    <name evidence="7" type="ORF">NDI37_09295</name>
</gene>
<dbReference type="Proteomes" id="UP001442494">
    <property type="component" value="Unassembled WGS sequence"/>
</dbReference>
<comment type="caution">
    <text evidence="7">The sequence shown here is derived from an EMBL/GenBank/DDBJ whole genome shotgun (WGS) entry which is preliminary data.</text>
</comment>
<evidence type="ECO:0000256" key="5">
    <source>
        <dbReference type="ARBA" id="ARBA00023136"/>
    </source>
</evidence>
<keyword evidence="5 6" id="KW-0472">Membrane</keyword>
<dbReference type="InterPro" id="IPR001851">
    <property type="entry name" value="ABC_transp_permease"/>
</dbReference>
<proteinExistence type="predicted"/>
<evidence type="ECO:0000256" key="2">
    <source>
        <dbReference type="ARBA" id="ARBA00022475"/>
    </source>
</evidence>
<keyword evidence="4 6" id="KW-1133">Transmembrane helix</keyword>
<dbReference type="EMBL" id="JAMPKK010000016">
    <property type="protein sequence ID" value="MEP0864664.1"/>
    <property type="molecule type" value="Genomic_DNA"/>
</dbReference>
<evidence type="ECO:0000256" key="3">
    <source>
        <dbReference type="ARBA" id="ARBA00022692"/>
    </source>
</evidence>
<keyword evidence="2" id="KW-1003">Cell membrane</keyword>
<reference evidence="7 8" key="1">
    <citation type="submission" date="2022-04" db="EMBL/GenBank/DDBJ databases">
        <title>Positive selection, recombination, and allopatry shape intraspecific diversity of widespread and dominant cyanobacteria.</title>
        <authorList>
            <person name="Wei J."/>
            <person name="Shu W."/>
            <person name="Hu C."/>
        </authorList>
    </citation>
    <scope>NUCLEOTIDE SEQUENCE [LARGE SCALE GENOMIC DNA]</scope>
    <source>
        <strain evidence="7 8">GB2-A5</strain>
    </source>
</reference>